<dbReference type="Pfam" id="PF10343">
    <property type="entry name" value="Q_salvage"/>
    <property type="match status" value="1"/>
</dbReference>
<dbReference type="AlphaFoldDB" id="A0A0A1UF55"/>
<dbReference type="VEuPathDB" id="AmoebaDB:EIN_155380"/>
<evidence type="ECO:0000256" key="3">
    <source>
        <dbReference type="ARBA" id="ARBA00035306"/>
    </source>
</evidence>
<dbReference type="OrthoDB" id="416777at2759"/>
<evidence type="ECO:0000256" key="1">
    <source>
        <dbReference type="ARBA" id="ARBA00022801"/>
    </source>
</evidence>
<keyword evidence="8" id="KW-1185">Reference proteome</keyword>
<organism evidence="7 8">
    <name type="scientific">Entamoeba invadens IP1</name>
    <dbReference type="NCBI Taxonomy" id="370355"/>
    <lineage>
        <taxon>Eukaryota</taxon>
        <taxon>Amoebozoa</taxon>
        <taxon>Evosea</taxon>
        <taxon>Archamoebae</taxon>
        <taxon>Mastigamoebida</taxon>
        <taxon>Entamoebidae</taxon>
        <taxon>Entamoeba</taxon>
    </lineage>
</organism>
<comment type="similarity">
    <text evidence="2 6">Belongs to the QNG1 protein family.</text>
</comment>
<keyword evidence="1 6" id="KW-0378">Hydrolase</keyword>
<dbReference type="Proteomes" id="UP000014680">
    <property type="component" value="Unassembled WGS sequence"/>
</dbReference>
<dbReference type="GO" id="GO:0006400">
    <property type="term" value="P:tRNA modification"/>
    <property type="evidence" value="ECO:0007669"/>
    <property type="project" value="TreeGrafter"/>
</dbReference>
<dbReference type="InterPro" id="IPR019438">
    <property type="entry name" value="Q_salvage"/>
</dbReference>
<dbReference type="GO" id="GO:0016787">
    <property type="term" value="F:hydrolase activity"/>
    <property type="evidence" value="ECO:0007669"/>
    <property type="project" value="UniProtKB-KW"/>
</dbReference>
<gene>
    <name evidence="7" type="ORF">EIN_155380</name>
</gene>
<dbReference type="OMA" id="FSFWSEE"/>
<evidence type="ECO:0000256" key="6">
    <source>
        <dbReference type="RuleBase" id="RU365002"/>
    </source>
</evidence>
<dbReference type="GeneID" id="14890248"/>
<comment type="catalytic activity">
    <reaction evidence="5 6">
        <text>queuosine 5'-phosphate + H2O = queuine + D-ribose 5-phosphate</text>
        <dbReference type="Rhea" id="RHEA:75387"/>
        <dbReference type="ChEBI" id="CHEBI:15377"/>
        <dbReference type="ChEBI" id="CHEBI:17433"/>
        <dbReference type="ChEBI" id="CHEBI:78346"/>
        <dbReference type="ChEBI" id="CHEBI:194371"/>
    </reaction>
    <physiologicalReaction direction="left-to-right" evidence="5 6">
        <dbReference type="Rhea" id="RHEA:75388"/>
    </physiologicalReaction>
</comment>
<sequence>MCDYVRSSMSFIESNASHVKVNSQKLREKVLPHLDEIISYKFDTSIHVAPQDVESRLRYILLVDALNFCFWPTANFEYDNLTVGLTKLEKDHPEYFEPEHMTEITPEILAHYLVFQNSPIPNISERTRLFKEVGEVLVKRFNSKAENLIVETQGCASALVTLIAKEFPGFRDSTVYKGRQVFFYKRAQIVVGDISGMCDNIKHLEELTGFADYRIPQLLLGWDCLDFLDQSLKEKIINKIEISAGSEEECELRCTVLSAIKIIQKSIEEIKHEKVNGNVIDWFLWSTGEKNKDNLPPHHRTNTIFY</sequence>
<dbReference type="RefSeq" id="XP_004258202.1">
    <property type="nucleotide sequence ID" value="XM_004258154.1"/>
</dbReference>
<evidence type="ECO:0000313" key="7">
    <source>
        <dbReference type="EMBL" id="ELP91431.1"/>
    </source>
</evidence>
<reference evidence="7 8" key="1">
    <citation type="submission" date="2012-10" db="EMBL/GenBank/DDBJ databases">
        <authorList>
            <person name="Zafar N."/>
            <person name="Inman J."/>
            <person name="Hall N."/>
            <person name="Lorenzi H."/>
            <person name="Caler E."/>
        </authorList>
    </citation>
    <scope>NUCLEOTIDE SEQUENCE [LARGE SCALE GENOMIC DNA]</scope>
    <source>
        <strain evidence="7 8">IP1</strain>
    </source>
</reference>
<accession>A0A0A1UF55</accession>
<evidence type="ECO:0000313" key="8">
    <source>
        <dbReference type="Proteomes" id="UP000014680"/>
    </source>
</evidence>
<dbReference type="PANTHER" id="PTHR21314">
    <property type="entry name" value="QUEUOSINE 5'-PHOSPHATE N-GLYCOSYLASE_HYDROLASE-RELATED"/>
    <property type="match status" value="1"/>
</dbReference>
<dbReference type="EC" id="3.2.2.-" evidence="6"/>
<dbReference type="PANTHER" id="PTHR21314:SF0">
    <property type="entry name" value="QUEUOSINE 5'-PHOSPHATE N-GLYCOSYLASE_HYDROLASE"/>
    <property type="match status" value="1"/>
</dbReference>
<protein>
    <recommendedName>
        <fullName evidence="3 6">Queuosine 5'-phosphate N-glycosylase/hydrolase</fullName>
        <ecNumber evidence="6">3.2.2.-</ecNumber>
    </recommendedName>
    <alternativeName>
        <fullName evidence="4 6">Queuosine-nucleotide N-glycosylase/hydrolase</fullName>
    </alternativeName>
</protein>
<name>A0A0A1UF55_ENTIV</name>
<evidence type="ECO:0000256" key="5">
    <source>
        <dbReference type="ARBA" id="ARBA00048204"/>
    </source>
</evidence>
<comment type="function">
    <text evidence="6">Catalyzes the hydrolysis of queuosine 5'-phosphate, releasing the nucleobase queuine (q). Is required for salvage of queuine from exogenous queuosine (Q) that is imported and then converted to queuosine 5'-phosphate intracellularly.</text>
</comment>
<dbReference type="KEGG" id="eiv:EIN_155380"/>
<evidence type="ECO:0000256" key="2">
    <source>
        <dbReference type="ARBA" id="ARBA00035119"/>
    </source>
</evidence>
<dbReference type="EMBL" id="KB206474">
    <property type="protein sequence ID" value="ELP91431.1"/>
    <property type="molecule type" value="Genomic_DNA"/>
</dbReference>
<evidence type="ECO:0000256" key="4">
    <source>
        <dbReference type="ARBA" id="ARBA00035393"/>
    </source>
</evidence>
<proteinExistence type="inferred from homology"/>